<name>A0A9P7YMJ5_9HELO</name>
<comment type="caution">
    <text evidence="1">The sequence shown here is derived from an EMBL/GenBank/DDBJ whole genome shotgun (WGS) entry which is preliminary data.</text>
</comment>
<gene>
    <name evidence="1" type="ORF">BJ875DRAFT_217412</name>
</gene>
<evidence type="ECO:0000313" key="2">
    <source>
        <dbReference type="Proteomes" id="UP000824998"/>
    </source>
</evidence>
<evidence type="ECO:0000313" key="1">
    <source>
        <dbReference type="EMBL" id="KAG9236569.1"/>
    </source>
</evidence>
<dbReference type="Proteomes" id="UP000824998">
    <property type="component" value="Unassembled WGS sequence"/>
</dbReference>
<sequence>MAVLGLLPPCSAATARSALGDDIERCAASMRQWERIATLSMSSKWCSSPTRCREFLQAVRISQYFTRLSFPFVPFSETGSCCGVPTSYIEQYTGTIRYIHTRTVAEFCTSPAQRRRLLLSLWRIAAQLVTKQGPERTRLGNIFPSVCSGLSAVETADSPS</sequence>
<protein>
    <submittedName>
        <fullName evidence="1">Uncharacterized protein</fullName>
    </submittedName>
</protein>
<proteinExistence type="predicted"/>
<dbReference type="AlphaFoldDB" id="A0A9P7YMJ5"/>
<dbReference type="EMBL" id="MU251404">
    <property type="protein sequence ID" value="KAG9236569.1"/>
    <property type="molecule type" value="Genomic_DNA"/>
</dbReference>
<reference evidence="1" key="1">
    <citation type="journal article" date="2021" name="IMA Fungus">
        <title>Genomic characterization of three marine fungi, including Emericellopsis atlantica sp. nov. with signatures of a generalist lifestyle and marine biomass degradation.</title>
        <authorList>
            <person name="Hagestad O.C."/>
            <person name="Hou L."/>
            <person name="Andersen J.H."/>
            <person name="Hansen E.H."/>
            <person name="Altermark B."/>
            <person name="Li C."/>
            <person name="Kuhnert E."/>
            <person name="Cox R.J."/>
            <person name="Crous P.W."/>
            <person name="Spatafora J.W."/>
            <person name="Lail K."/>
            <person name="Amirebrahimi M."/>
            <person name="Lipzen A."/>
            <person name="Pangilinan J."/>
            <person name="Andreopoulos W."/>
            <person name="Hayes R.D."/>
            <person name="Ng V."/>
            <person name="Grigoriev I.V."/>
            <person name="Jackson S.A."/>
            <person name="Sutton T.D.S."/>
            <person name="Dobson A.D.W."/>
            <person name="Rama T."/>
        </authorList>
    </citation>
    <scope>NUCLEOTIDE SEQUENCE</scope>
    <source>
        <strain evidence="1">TRa018bII</strain>
    </source>
</reference>
<keyword evidence="2" id="KW-1185">Reference proteome</keyword>
<organism evidence="1 2">
    <name type="scientific">Amylocarpus encephaloides</name>
    <dbReference type="NCBI Taxonomy" id="45428"/>
    <lineage>
        <taxon>Eukaryota</taxon>
        <taxon>Fungi</taxon>
        <taxon>Dikarya</taxon>
        <taxon>Ascomycota</taxon>
        <taxon>Pezizomycotina</taxon>
        <taxon>Leotiomycetes</taxon>
        <taxon>Helotiales</taxon>
        <taxon>Helotiales incertae sedis</taxon>
        <taxon>Amylocarpus</taxon>
    </lineage>
</organism>
<accession>A0A9P7YMJ5</accession>